<dbReference type="OrthoDB" id="103154at2"/>
<evidence type="ECO:0000313" key="1">
    <source>
        <dbReference type="EMBL" id="AVR45184.1"/>
    </source>
</evidence>
<protein>
    <recommendedName>
        <fullName evidence="3">Porin</fullName>
    </recommendedName>
</protein>
<dbReference type="RefSeq" id="WP_107011962.1">
    <property type="nucleotide sequence ID" value="NZ_CP028136.1"/>
</dbReference>
<evidence type="ECO:0000313" key="2">
    <source>
        <dbReference type="Proteomes" id="UP000241507"/>
    </source>
</evidence>
<sequence>MKNLIIAVFTIFSAGEVLAQEVEESKTSLKLSGYADVYYANFSNDMEPNEFQPYTTVAPRDARFGLNIAQTSLAYTSEKVRGNISLHWGDIPQATWSSEFTNIQEANIGIRLKGDWWLDAGFFTTHIGTESFLPKNNFLSSTAIATYNEPFYQAGAKLSYSGSEKWYGELWVVNGYNYFLDVNDAKSVGILLSYNFNDNTSLTYTNLFGKELPSGSGDDAFRTYHNLYLNAHFADKWFLQVGGDIGTQSHSGLSTPEETAIMYNALATLRYQVNDKLSFTGRGELFNDENGFISGLLPSSNDRPQGLEMWGITMGSEFRPIAHAYIRGETRFLHLNEDISFFEGDLDPNKRWEVLFTMGYQFDKLFER</sequence>
<dbReference type="Proteomes" id="UP000241507">
    <property type="component" value="Chromosome"/>
</dbReference>
<dbReference type="SUPFAM" id="SSF56935">
    <property type="entry name" value="Porins"/>
    <property type="match status" value="1"/>
</dbReference>
<gene>
    <name evidence="1" type="ORF">C7S20_07805</name>
</gene>
<name>A0A2R3Z4M2_9FLAO</name>
<organism evidence="1 2">
    <name type="scientific">Christiangramia fulva</name>
    <dbReference type="NCBI Taxonomy" id="2126553"/>
    <lineage>
        <taxon>Bacteria</taxon>
        <taxon>Pseudomonadati</taxon>
        <taxon>Bacteroidota</taxon>
        <taxon>Flavobacteriia</taxon>
        <taxon>Flavobacteriales</taxon>
        <taxon>Flavobacteriaceae</taxon>
        <taxon>Christiangramia</taxon>
    </lineage>
</organism>
<reference evidence="2" key="1">
    <citation type="submission" date="2018-03" db="EMBL/GenBank/DDBJ databases">
        <title>Gramella fulva sp. nov., isolated from a dry surface of tidal flat.</title>
        <authorList>
            <person name="Hwang S.H."/>
            <person name="Hwang W.M."/>
            <person name="Kang K."/>
            <person name="Ahn T.-Y."/>
        </authorList>
    </citation>
    <scope>NUCLEOTIDE SEQUENCE [LARGE SCALE GENOMIC DNA]</scope>
    <source>
        <strain evidence="2">SH35</strain>
    </source>
</reference>
<dbReference type="EMBL" id="CP028136">
    <property type="protein sequence ID" value="AVR45184.1"/>
    <property type="molecule type" value="Genomic_DNA"/>
</dbReference>
<keyword evidence="2" id="KW-1185">Reference proteome</keyword>
<proteinExistence type="predicted"/>
<accession>A0A2R3Z4M2</accession>
<dbReference type="AlphaFoldDB" id="A0A2R3Z4M2"/>
<evidence type="ECO:0008006" key="3">
    <source>
        <dbReference type="Google" id="ProtNLM"/>
    </source>
</evidence>
<dbReference type="InterPro" id="IPR011486">
    <property type="entry name" value="BBP2"/>
</dbReference>
<dbReference type="Pfam" id="PF07642">
    <property type="entry name" value="BBP2"/>
    <property type="match status" value="1"/>
</dbReference>
<dbReference type="KEGG" id="grs:C7S20_07805"/>